<organism evidence="3 4">
    <name type="scientific">Helobdella robusta</name>
    <name type="common">Californian leech</name>
    <dbReference type="NCBI Taxonomy" id="6412"/>
    <lineage>
        <taxon>Eukaryota</taxon>
        <taxon>Metazoa</taxon>
        <taxon>Spiralia</taxon>
        <taxon>Lophotrochozoa</taxon>
        <taxon>Annelida</taxon>
        <taxon>Clitellata</taxon>
        <taxon>Hirudinea</taxon>
        <taxon>Rhynchobdellida</taxon>
        <taxon>Glossiphoniidae</taxon>
        <taxon>Helobdella</taxon>
    </lineage>
</organism>
<proteinExistence type="predicted"/>
<dbReference type="KEGG" id="hro:HELRODRAFT_180032"/>
<reference evidence="2 4" key="2">
    <citation type="journal article" date="2013" name="Nature">
        <title>Insights into bilaterian evolution from three spiralian genomes.</title>
        <authorList>
            <person name="Simakov O."/>
            <person name="Marletaz F."/>
            <person name="Cho S.J."/>
            <person name="Edsinger-Gonzales E."/>
            <person name="Havlak P."/>
            <person name="Hellsten U."/>
            <person name="Kuo D.H."/>
            <person name="Larsson T."/>
            <person name="Lv J."/>
            <person name="Arendt D."/>
            <person name="Savage R."/>
            <person name="Osoegawa K."/>
            <person name="de Jong P."/>
            <person name="Grimwood J."/>
            <person name="Chapman J.A."/>
            <person name="Shapiro H."/>
            <person name="Aerts A."/>
            <person name="Otillar R.P."/>
            <person name="Terry A.Y."/>
            <person name="Boore J.L."/>
            <person name="Grigoriev I.V."/>
            <person name="Lindberg D.R."/>
            <person name="Seaver E.C."/>
            <person name="Weisblat D.A."/>
            <person name="Putnam N.H."/>
            <person name="Rokhsar D.S."/>
        </authorList>
    </citation>
    <scope>NUCLEOTIDE SEQUENCE</scope>
</reference>
<evidence type="ECO:0008006" key="5">
    <source>
        <dbReference type="Google" id="ProtNLM"/>
    </source>
</evidence>
<dbReference type="EnsemblMetazoa" id="HelroT180032">
    <property type="protein sequence ID" value="HelroP180032"/>
    <property type="gene ID" value="HelroG180032"/>
</dbReference>
<accession>T1FFD3</accession>
<sequence>MKMFGTQLSLSVGMICLAFVVWSNCYPVENSDLTNAEQPWTELDANDTTVADMVSYYKATLLEKNPSKYITNITAIHSARKKGTYYEASVEVSHWHCEAIAPCRVIKTQDCSFTMLPQNVLHRPATLPHACKEPTFASLAVGDLPDDAKRIETNDTKLSEGIEGTIQHLANFIDPLDKIHIIEILEATVQTIQTTVSTRYRALVNTTLEFYVVQFEKVCYFEMDLSGSTGNFTTIYHDCSSQQHGL</sequence>
<name>T1FFD3_HELRO</name>
<dbReference type="EMBL" id="KB097558">
    <property type="protein sequence ID" value="ESN94925.1"/>
    <property type="molecule type" value="Genomic_DNA"/>
</dbReference>
<dbReference type="CTD" id="20207532"/>
<dbReference type="GeneID" id="20207532"/>
<evidence type="ECO:0000256" key="1">
    <source>
        <dbReference type="SAM" id="SignalP"/>
    </source>
</evidence>
<dbReference type="Proteomes" id="UP000015101">
    <property type="component" value="Unassembled WGS sequence"/>
</dbReference>
<dbReference type="HOGENOM" id="CLU_1130145_0_0_1"/>
<feature type="chain" id="PRO_5010980619" description="Cystatin domain-containing protein" evidence="1">
    <location>
        <begin position="26"/>
        <end position="246"/>
    </location>
</feature>
<dbReference type="RefSeq" id="XP_009027045.1">
    <property type="nucleotide sequence ID" value="XM_009028797.1"/>
</dbReference>
<dbReference type="EMBL" id="AMQM01007073">
    <property type="status" value="NOT_ANNOTATED_CDS"/>
    <property type="molecule type" value="Genomic_DNA"/>
</dbReference>
<keyword evidence="4" id="KW-1185">Reference proteome</keyword>
<feature type="signal peptide" evidence="1">
    <location>
        <begin position="1"/>
        <end position="25"/>
    </location>
</feature>
<reference evidence="4" key="1">
    <citation type="submission" date="2012-12" db="EMBL/GenBank/DDBJ databases">
        <authorList>
            <person name="Hellsten U."/>
            <person name="Grimwood J."/>
            <person name="Chapman J.A."/>
            <person name="Shapiro H."/>
            <person name="Aerts A."/>
            <person name="Otillar R.P."/>
            <person name="Terry A.Y."/>
            <person name="Boore J.L."/>
            <person name="Simakov O."/>
            <person name="Marletaz F."/>
            <person name="Cho S.-J."/>
            <person name="Edsinger-Gonzales E."/>
            <person name="Havlak P."/>
            <person name="Kuo D.-H."/>
            <person name="Larsson T."/>
            <person name="Lv J."/>
            <person name="Arendt D."/>
            <person name="Savage R."/>
            <person name="Osoegawa K."/>
            <person name="de Jong P."/>
            <person name="Lindberg D.R."/>
            <person name="Seaver E.C."/>
            <person name="Weisblat D.A."/>
            <person name="Putnam N.H."/>
            <person name="Grigoriev I.V."/>
            <person name="Rokhsar D.S."/>
        </authorList>
    </citation>
    <scope>NUCLEOTIDE SEQUENCE</scope>
</reference>
<evidence type="ECO:0000313" key="2">
    <source>
        <dbReference type="EMBL" id="ESN94925.1"/>
    </source>
</evidence>
<protein>
    <recommendedName>
        <fullName evidence="5">Cystatin domain-containing protein</fullName>
    </recommendedName>
</protein>
<evidence type="ECO:0000313" key="3">
    <source>
        <dbReference type="EnsemblMetazoa" id="HelroP180032"/>
    </source>
</evidence>
<keyword evidence="1" id="KW-0732">Signal</keyword>
<reference evidence="3" key="3">
    <citation type="submission" date="2015-06" db="UniProtKB">
        <authorList>
            <consortium name="EnsemblMetazoa"/>
        </authorList>
    </citation>
    <scope>IDENTIFICATION</scope>
</reference>
<evidence type="ECO:0000313" key="4">
    <source>
        <dbReference type="Proteomes" id="UP000015101"/>
    </source>
</evidence>
<gene>
    <name evidence="3" type="primary">20207532</name>
    <name evidence="2" type="ORF">HELRODRAFT_180032</name>
</gene>
<dbReference type="InParanoid" id="T1FFD3"/>
<dbReference type="AlphaFoldDB" id="T1FFD3"/>